<accession>A0A2G9THF9</accession>
<dbReference type="AlphaFoldDB" id="A0A2G9THF9"/>
<evidence type="ECO:0000313" key="3">
    <source>
        <dbReference type="Proteomes" id="UP000230423"/>
    </source>
</evidence>
<feature type="region of interest" description="Disordered" evidence="1">
    <location>
        <begin position="115"/>
        <end position="141"/>
    </location>
</feature>
<evidence type="ECO:0000313" key="2">
    <source>
        <dbReference type="EMBL" id="PIO57403.1"/>
    </source>
</evidence>
<proteinExistence type="predicted"/>
<dbReference type="OrthoDB" id="6244967at2759"/>
<feature type="non-terminal residue" evidence="2">
    <location>
        <position position="1"/>
    </location>
</feature>
<organism evidence="2 3">
    <name type="scientific">Teladorsagia circumcincta</name>
    <name type="common">Brown stomach worm</name>
    <name type="synonym">Ostertagia circumcincta</name>
    <dbReference type="NCBI Taxonomy" id="45464"/>
    <lineage>
        <taxon>Eukaryota</taxon>
        <taxon>Metazoa</taxon>
        <taxon>Ecdysozoa</taxon>
        <taxon>Nematoda</taxon>
        <taxon>Chromadorea</taxon>
        <taxon>Rhabditida</taxon>
        <taxon>Rhabditina</taxon>
        <taxon>Rhabditomorpha</taxon>
        <taxon>Strongyloidea</taxon>
        <taxon>Trichostrongylidae</taxon>
        <taxon>Teladorsagia</taxon>
    </lineage>
</organism>
<sequence>ISWFDTIEGNKEDLPAPVNVTAYLKNTTLIVRLPKKHVYRNYIVSIRPEFSDQYWKYEATNVTETQETIVIEHFPLDKNVNYQMKISGVKFGRESRSSREFPLLVDYDFVETTISPDPEPEEITTKATVEDKRRIVKEPPL</sequence>
<keyword evidence="3" id="KW-1185">Reference proteome</keyword>
<name>A0A2G9THF9_TELCI</name>
<dbReference type="EMBL" id="KZ365706">
    <property type="protein sequence ID" value="PIO57403.1"/>
    <property type="molecule type" value="Genomic_DNA"/>
</dbReference>
<gene>
    <name evidence="2" type="ORF">TELCIR_21188</name>
</gene>
<reference evidence="2 3" key="1">
    <citation type="submission" date="2015-09" db="EMBL/GenBank/DDBJ databases">
        <title>Draft genome of the parasitic nematode Teladorsagia circumcincta isolate WARC Sus (inbred).</title>
        <authorList>
            <person name="Mitreva M."/>
        </authorList>
    </citation>
    <scope>NUCLEOTIDE SEQUENCE [LARGE SCALE GENOMIC DNA]</scope>
    <source>
        <strain evidence="2 3">S</strain>
    </source>
</reference>
<evidence type="ECO:0000256" key="1">
    <source>
        <dbReference type="SAM" id="MobiDB-lite"/>
    </source>
</evidence>
<feature type="compositionally biased region" description="Basic and acidic residues" evidence="1">
    <location>
        <begin position="128"/>
        <end position="141"/>
    </location>
</feature>
<dbReference type="Proteomes" id="UP000230423">
    <property type="component" value="Unassembled WGS sequence"/>
</dbReference>
<evidence type="ECO:0008006" key="4">
    <source>
        <dbReference type="Google" id="ProtNLM"/>
    </source>
</evidence>
<protein>
    <recommendedName>
        <fullName evidence="4">Fibronectin type-III domain-containing protein</fullName>
    </recommendedName>
</protein>